<dbReference type="GeneID" id="71514030"/>
<dbReference type="AlphaFoldDB" id="A0AAC9J0V4"/>
<proteinExistence type="predicted"/>
<dbReference type="Proteomes" id="UP000182945">
    <property type="component" value="Chromosome"/>
</dbReference>
<keyword evidence="1" id="KW-0808">Transferase</keyword>
<dbReference type="GO" id="GO:0004674">
    <property type="term" value="F:protein serine/threonine kinase activity"/>
    <property type="evidence" value="ECO:0007669"/>
    <property type="project" value="UniProtKB-KW"/>
</dbReference>
<name>A0AAC9J0V4_VIRHA</name>
<protein>
    <submittedName>
        <fullName evidence="1">Serine/threonine protein kinase</fullName>
    </submittedName>
</protein>
<dbReference type="EMBL" id="CP017962">
    <property type="protein sequence ID" value="APC47840.1"/>
    <property type="molecule type" value="Genomic_DNA"/>
</dbReference>
<evidence type="ECO:0000313" key="2">
    <source>
        <dbReference type="Proteomes" id="UP000182945"/>
    </source>
</evidence>
<keyword evidence="1" id="KW-0723">Serine/threonine-protein kinase</keyword>
<dbReference type="PANTHER" id="PTHR37171:SF1">
    <property type="entry name" value="SERINE_THREONINE-PROTEIN KINASE YRZF-RELATED"/>
    <property type="match status" value="1"/>
</dbReference>
<accession>A0AAC9J0V4</accession>
<evidence type="ECO:0000313" key="1">
    <source>
        <dbReference type="EMBL" id="APC47840.1"/>
    </source>
</evidence>
<dbReference type="InterPro" id="IPR011009">
    <property type="entry name" value="Kinase-like_dom_sf"/>
</dbReference>
<sequence length="217" mass="25466">MKQTHELVDTIQFEKDIKLTREIKVKAYNKTYLTHIASGRSAAVFLINDTDLALKVFHPYFASITKAETDIYRQLEGVHFYPKMYEAGQNFIVIDYIEGTTLFDCLIEGIPIKEETIYQVEKALHAAKNRGLNPSDIHLKNIILTPEETIKLIDVARFQQEKECQQWRDLTYAYHHFYKQEYFPKKLSGKVLNFISYMYKHNLLQVLTKNRKNNPVA</sequence>
<organism evidence="1 2">
    <name type="scientific">Virgibacillus halodenitrificans</name>
    <name type="common">Bacillus halodenitrificans</name>
    <dbReference type="NCBI Taxonomy" id="1482"/>
    <lineage>
        <taxon>Bacteria</taxon>
        <taxon>Bacillati</taxon>
        <taxon>Bacillota</taxon>
        <taxon>Bacilli</taxon>
        <taxon>Bacillales</taxon>
        <taxon>Bacillaceae</taxon>
        <taxon>Virgibacillus</taxon>
    </lineage>
</organism>
<dbReference type="InterPro" id="IPR052396">
    <property type="entry name" value="Meiotic_Drive_Suppr_Kinase"/>
</dbReference>
<dbReference type="RefSeq" id="WP_071648695.1">
    <property type="nucleotide sequence ID" value="NZ_CP017962.1"/>
</dbReference>
<keyword evidence="1" id="KW-0418">Kinase</keyword>
<gene>
    <name evidence="1" type="ORF">BME96_06495</name>
</gene>
<reference evidence="1 2" key="1">
    <citation type="submission" date="2016-11" db="EMBL/GenBank/DDBJ databases">
        <title>Complete genome sequencing of Virgibacillus halodenitrificans PDB-F2.</title>
        <authorList>
            <person name="Sun Z."/>
            <person name="Zhou Y."/>
            <person name="Li H."/>
        </authorList>
    </citation>
    <scope>NUCLEOTIDE SEQUENCE [LARGE SCALE GENOMIC DNA]</scope>
    <source>
        <strain evidence="1 2">PDB-F2</strain>
    </source>
</reference>
<dbReference type="KEGG" id="vhl:BME96_06495"/>
<dbReference type="Gene3D" id="1.10.510.10">
    <property type="entry name" value="Transferase(Phosphotransferase) domain 1"/>
    <property type="match status" value="1"/>
</dbReference>
<dbReference type="SUPFAM" id="SSF56112">
    <property type="entry name" value="Protein kinase-like (PK-like)"/>
    <property type="match status" value="1"/>
</dbReference>
<dbReference type="PANTHER" id="PTHR37171">
    <property type="entry name" value="SERINE/THREONINE-PROTEIN KINASE YRZF-RELATED"/>
    <property type="match status" value="1"/>
</dbReference>